<gene>
    <name evidence="2" type="ORF">S06H3_29942</name>
</gene>
<dbReference type="InterPro" id="IPR010093">
    <property type="entry name" value="SinI_DNA-bd"/>
</dbReference>
<feature type="domain" description="Helix-turn-helix" evidence="1">
    <location>
        <begin position="19"/>
        <end position="67"/>
    </location>
</feature>
<feature type="non-terminal residue" evidence="2">
    <location>
        <position position="1"/>
    </location>
</feature>
<dbReference type="Pfam" id="PF12728">
    <property type="entry name" value="HTH_17"/>
    <property type="match status" value="1"/>
</dbReference>
<accession>X1M175</accession>
<dbReference type="InterPro" id="IPR041657">
    <property type="entry name" value="HTH_17"/>
</dbReference>
<evidence type="ECO:0000259" key="1">
    <source>
        <dbReference type="Pfam" id="PF12728"/>
    </source>
</evidence>
<dbReference type="AlphaFoldDB" id="X1M175"/>
<dbReference type="EMBL" id="BARV01017596">
    <property type="protein sequence ID" value="GAI25093.1"/>
    <property type="molecule type" value="Genomic_DNA"/>
</dbReference>
<evidence type="ECO:0000313" key="2">
    <source>
        <dbReference type="EMBL" id="GAI25093.1"/>
    </source>
</evidence>
<organism evidence="2">
    <name type="scientific">marine sediment metagenome</name>
    <dbReference type="NCBI Taxonomy" id="412755"/>
    <lineage>
        <taxon>unclassified sequences</taxon>
        <taxon>metagenomes</taxon>
        <taxon>ecological metagenomes</taxon>
    </lineage>
</organism>
<reference evidence="2" key="1">
    <citation type="journal article" date="2014" name="Front. Microbiol.">
        <title>High frequency of phylogenetically diverse reductive dehalogenase-homologous genes in deep subseafloor sedimentary metagenomes.</title>
        <authorList>
            <person name="Kawai M."/>
            <person name="Futagami T."/>
            <person name="Toyoda A."/>
            <person name="Takaki Y."/>
            <person name="Nishi S."/>
            <person name="Hori S."/>
            <person name="Arai W."/>
            <person name="Tsubouchi T."/>
            <person name="Morono Y."/>
            <person name="Uchiyama I."/>
            <person name="Ito T."/>
            <person name="Fujiyama A."/>
            <person name="Inagaki F."/>
            <person name="Takami H."/>
        </authorList>
    </citation>
    <scope>NUCLEOTIDE SEQUENCE</scope>
    <source>
        <strain evidence="2">Expedition CK06-06</strain>
    </source>
</reference>
<protein>
    <recommendedName>
        <fullName evidence="1">Helix-turn-helix domain-containing protein</fullName>
    </recommendedName>
</protein>
<dbReference type="NCBIfam" id="TIGR01764">
    <property type="entry name" value="excise"/>
    <property type="match status" value="1"/>
</dbReference>
<name>X1M175_9ZZZZ</name>
<dbReference type="GO" id="GO:0003677">
    <property type="term" value="F:DNA binding"/>
    <property type="evidence" value="ECO:0007669"/>
    <property type="project" value="InterPro"/>
</dbReference>
<proteinExistence type="predicted"/>
<sequence>GLLWKNKGNRIMEVNRLTYSVEEVGKILGLGRTATYQGIEKGEIPGIRIGKRILVPRAALEQLLENNLKKEK</sequence>
<comment type="caution">
    <text evidence="2">The sequence shown here is derived from an EMBL/GenBank/DDBJ whole genome shotgun (WGS) entry which is preliminary data.</text>
</comment>